<evidence type="ECO:0000313" key="2">
    <source>
        <dbReference type="Proteomes" id="UP000824120"/>
    </source>
</evidence>
<gene>
    <name evidence="1" type="ORF">H5410_028751</name>
</gene>
<sequence length="69" mass="7867">MDVDTDGIVHQTTTENQYILEVSNDQELAQSLKYVDKLHEQKSVNDTGDCNNQQTAINEVHSSWVEFNV</sequence>
<organism evidence="1 2">
    <name type="scientific">Solanum commersonii</name>
    <name type="common">Commerson's wild potato</name>
    <name type="synonym">Commerson's nightshade</name>
    <dbReference type="NCBI Taxonomy" id="4109"/>
    <lineage>
        <taxon>Eukaryota</taxon>
        <taxon>Viridiplantae</taxon>
        <taxon>Streptophyta</taxon>
        <taxon>Embryophyta</taxon>
        <taxon>Tracheophyta</taxon>
        <taxon>Spermatophyta</taxon>
        <taxon>Magnoliopsida</taxon>
        <taxon>eudicotyledons</taxon>
        <taxon>Gunneridae</taxon>
        <taxon>Pentapetalae</taxon>
        <taxon>asterids</taxon>
        <taxon>lamiids</taxon>
        <taxon>Solanales</taxon>
        <taxon>Solanaceae</taxon>
        <taxon>Solanoideae</taxon>
        <taxon>Solaneae</taxon>
        <taxon>Solanum</taxon>
    </lineage>
</organism>
<keyword evidence="2" id="KW-1185">Reference proteome</keyword>
<reference evidence="1 2" key="1">
    <citation type="submission" date="2020-09" db="EMBL/GenBank/DDBJ databases">
        <title>De no assembly of potato wild relative species, Solanum commersonii.</title>
        <authorList>
            <person name="Cho K."/>
        </authorList>
    </citation>
    <scope>NUCLEOTIDE SEQUENCE [LARGE SCALE GENOMIC DNA]</scope>
    <source>
        <strain evidence="1">LZ3.2</strain>
        <tissue evidence="1">Leaf</tissue>
    </source>
</reference>
<proteinExistence type="predicted"/>
<dbReference type="EMBL" id="JACXVP010000005">
    <property type="protein sequence ID" value="KAG5607259.1"/>
    <property type="molecule type" value="Genomic_DNA"/>
</dbReference>
<protein>
    <submittedName>
        <fullName evidence="1">Uncharacterized protein</fullName>
    </submittedName>
</protein>
<dbReference type="AlphaFoldDB" id="A0A9J5Z2T4"/>
<comment type="caution">
    <text evidence="1">The sequence shown here is derived from an EMBL/GenBank/DDBJ whole genome shotgun (WGS) entry which is preliminary data.</text>
</comment>
<dbReference type="Proteomes" id="UP000824120">
    <property type="component" value="Chromosome 5"/>
</dbReference>
<evidence type="ECO:0000313" key="1">
    <source>
        <dbReference type="EMBL" id="KAG5607259.1"/>
    </source>
</evidence>
<accession>A0A9J5Z2T4</accession>
<name>A0A9J5Z2T4_SOLCO</name>